<dbReference type="Pfam" id="PF00271">
    <property type="entry name" value="Helicase_C"/>
    <property type="match status" value="1"/>
</dbReference>
<dbReference type="Gene3D" id="3.40.50.10810">
    <property type="entry name" value="Tandem AAA-ATPase domain"/>
    <property type="match status" value="1"/>
</dbReference>
<dbReference type="InterPro" id="IPR049730">
    <property type="entry name" value="SNF2/RAD54-like_C"/>
</dbReference>
<dbReference type="PANTHER" id="PTHR45766:SF6">
    <property type="entry name" value="SWI_SNF-RELATED MATRIX-ASSOCIATED ACTIN-DEPENDENT REGULATOR OF CHROMATIN SUBFAMILY A-LIKE PROTEIN 1"/>
    <property type="match status" value="1"/>
</dbReference>
<dbReference type="PANTHER" id="PTHR45766">
    <property type="entry name" value="DNA ANNEALING HELICASE AND ENDONUCLEASE ZRANB3 FAMILY MEMBER"/>
    <property type="match status" value="1"/>
</dbReference>
<dbReference type="SUPFAM" id="SSF52540">
    <property type="entry name" value="P-loop containing nucleoside triphosphate hydrolases"/>
    <property type="match status" value="2"/>
</dbReference>
<dbReference type="Gene3D" id="3.40.50.300">
    <property type="entry name" value="P-loop containing nucleotide triphosphate hydrolases"/>
    <property type="match status" value="1"/>
</dbReference>
<dbReference type="InterPro" id="IPR014001">
    <property type="entry name" value="Helicase_ATP-bd"/>
</dbReference>
<evidence type="ECO:0000256" key="1">
    <source>
        <dbReference type="ARBA" id="ARBA00022801"/>
    </source>
</evidence>
<dbReference type="EMBL" id="JBHMAS010000108">
    <property type="protein sequence ID" value="MFB9785317.1"/>
    <property type="molecule type" value="Genomic_DNA"/>
</dbReference>
<reference evidence="3 4" key="1">
    <citation type="submission" date="2024-09" db="EMBL/GenBank/DDBJ databases">
        <authorList>
            <person name="Sun Q."/>
            <person name="Mori K."/>
        </authorList>
    </citation>
    <scope>NUCLEOTIDE SEQUENCE [LARGE SCALE GENOMIC DNA]</scope>
    <source>
        <strain evidence="3 4">JCM 11411</strain>
    </source>
</reference>
<dbReference type="InterPro" id="IPR000330">
    <property type="entry name" value="SNF2_N"/>
</dbReference>
<keyword evidence="1" id="KW-0378">Hydrolase</keyword>
<accession>A0ABV5XTQ3</accession>
<dbReference type="CDD" id="cd18793">
    <property type="entry name" value="SF2_C_SNF"/>
    <property type="match status" value="1"/>
</dbReference>
<evidence type="ECO:0000259" key="2">
    <source>
        <dbReference type="PROSITE" id="PS51192"/>
    </source>
</evidence>
<dbReference type="Pfam" id="PF00176">
    <property type="entry name" value="SNF2-rel_dom"/>
    <property type="match status" value="1"/>
</dbReference>
<evidence type="ECO:0000313" key="3">
    <source>
        <dbReference type="EMBL" id="MFB9785317.1"/>
    </source>
</evidence>
<protein>
    <submittedName>
        <fullName evidence="3">SNF2-related protein</fullName>
    </submittedName>
</protein>
<dbReference type="SMART" id="SM00487">
    <property type="entry name" value="DEXDc"/>
    <property type="match status" value="1"/>
</dbReference>
<proteinExistence type="predicted"/>
<dbReference type="PROSITE" id="PS51192">
    <property type="entry name" value="HELICASE_ATP_BIND_1"/>
    <property type="match status" value="1"/>
</dbReference>
<dbReference type="RefSeq" id="WP_378377466.1">
    <property type="nucleotide sequence ID" value="NZ_JBHMAS010000108.1"/>
</dbReference>
<gene>
    <name evidence="3" type="ORF">ACFFQ6_37070</name>
</gene>
<evidence type="ECO:0000313" key="4">
    <source>
        <dbReference type="Proteomes" id="UP001589587"/>
    </source>
</evidence>
<keyword evidence="4" id="KW-1185">Reference proteome</keyword>
<feature type="domain" description="Helicase ATP-binding" evidence="2">
    <location>
        <begin position="387"/>
        <end position="567"/>
    </location>
</feature>
<dbReference type="InterPro" id="IPR027417">
    <property type="entry name" value="P-loop_NTPase"/>
</dbReference>
<organism evidence="3 4">
    <name type="scientific">Rhodococcus baikonurensis</name>
    <dbReference type="NCBI Taxonomy" id="172041"/>
    <lineage>
        <taxon>Bacteria</taxon>
        <taxon>Bacillati</taxon>
        <taxon>Actinomycetota</taxon>
        <taxon>Actinomycetes</taxon>
        <taxon>Mycobacteriales</taxon>
        <taxon>Nocardiaceae</taxon>
        <taxon>Rhodococcus</taxon>
        <taxon>Rhodococcus erythropolis group</taxon>
    </lineage>
</organism>
<dbReference type="Proteomes" id="UP001589587">
    <property type="component" value="Unassembled WGS sequence"/>
</dbReference>
<sequence length="889" mass="96437">MTTTDAHWGTLHEAVSILAGACDYAYERDGAGFSSADAGIGHFIAEVPLAEWILEYVLTSQKLVRKYRRQLTGHPALDLINHKFVPATDTMTDEDIEAVYIGAREVARRGGEIHRARTRIAAGSSVHVDGTTVALSFPYDEELIEESRAIPGRSYDRETKANHYPLTSLSTVIVFADRHGITVDDETRTLATAVDANPRAYADPNVTVDGKAFKIVCPFVDGLAPALRTLNGNKATWDGPSRSHRLSLTCDRGAFAALLGKFDLIADDDVVTLLGLESVEPHVTLDGTALLIAATSGINDAVYNLRGSHRVPTVNGALRIGIHVAPTKLSSLFASAELRLGDGVAEALRAEIDFQSKARTSAVAKVGTAVAVPGLGVDLFAHQHPAVQHIVAHRRVILADEMGLGKTITALAALAATDTFPAVIACKADLVPNWRTEIERTLPGRRIYHAQGTTARDKDTGNAIVIPEDADVVIISFNALGAVTERRTKSRPDQFAWVGKIVDWKPRAFIVDEGHLGKEESAARSRAMAVVGRAVAAVDGVVLDLTGTPLVNRPRELAQQLVLLGHLAADGETATDAHLFGEFGGFLYRYCGPVNTGHGTTFKGHSNTAELHDNLINWGVFIRRDESALKLPSFNMRKVELDPALIDRSALNDYHRAAERMIDTINERTSAKAHAWGVEPTPELTRSVIQSNKAEHLVELNQMRRYLGVAKIPAITAWVAEQIAAGEKVMISAHHIEVVRRYAERFGGLTIRGGQSAASKDSHKHRFQNSPVEQAPAITVSIGAGGVGHTLTASRLGIQAELCWTPGELKQMAKRLHRIGQTRPVDYIVPVVPGTKDEAMWDMLVDKQRVLDAVLDGVDIDSEIDTETEEEDAAVEVAWMMTMRALSHI</sequence>
<dbReference type="InterPro" id="IPR001650">
    <property type="entry name" value="Helicase_C-like"/>
</dbReference>
<name>A0ABV5XTQ3_9NOCA</name>
<dbReference type="InterPro" id="IPR038718">
    <property type="entry name" value="SNF2-like_sf"/>
</dbReference>
<comment type="caution">
    <text evidence="3">The sequence shown here is derived from an EMBL/GenBank/DDBJ whole genome shotgun (WGS) entry which is preliminary data.</text>
</comment>